<reference evidence="1 2" key="1">
    <citation type="journal article" date="2024" name="BMC Genomics">
        <title>De novo assembly and annotation of Popillia japonica's genome with initial clues to its potential as an invasive pest.</title>
        <authorList>
            <person name="Cucini C."/>
            <person name="Boschi S."/>
            <person name="Funari R."/>
            <person name="Cardaioli E."/>
            <person name="Iannotti N."/>
            <person name="Marturano G."/>
            <person name="Paoli F."/>
            <person name="Bruttini M."/>
            <person name="Carapelli A."/>
            <person name="Frati F."/>
            <person name="Nardi F."/>
        </authorList>
    </citation>
    <scope>NUCLEOTIDE SEQUENCE [LARGE SCALE GENOMIC DNA]</scope>
    <source>
        <strain evidence="1">DMR45628</strain>
    </source>
</reference>
<proteinExistence type="predicted"/>
<sequence length="89" mass="9940">MPSGQGIQFCIMSLVYLQAKSGVVWRNAQRPRNPVLHNVGIHLDVTVEWDSIWKVSPAVSIFYLESFSRSIDTAILSNLMLLPAELSPV</sequence>
<dbReference type="AlphaFoldDB" id="A0AAW1K0P1"/>
<protein>
    <submittedName>
        <fullName evidence="1">Uncharacterized protein</fullName>
    </submittedName>
</protein>
<evidence type="ECO:0000313" key="1">
    <source>
        <dbReference type="EMBL" id="KAK9710918.1"/>
    </source>
</evidence>
<accession>A0AAW1K0P1</accession>
<gene>
    <name evidence="1" type="ORF">QE152_g25753</name>
</gene>
<keyword evidence="2" id="KW-1185">Reference proteome</keyword>
<name>A0AAW1K0P1_POPJA</name>
<dbReference type="EMBL" id="JASPKY010000287">
    <property type="protein sequence ID" value="KAK9710918.1"/>
    <property type="molecule type" value="Genomic_DNA"/>
</dbReference>
<evidence type="ECO:0000313" key="2">
    <source>
        <dbReference type="Proteomes" id="UP001458880"/>
    </source>
</evidence>
<comment type="caution">
    <text evidence="1">The sequence shown here is derived from an EMBL/GenBank/DDBJ whole genome shotgun (WGS) entry which is preliminary data.</text>
</comment>
<dbReference type="Proteomes" id="UP001458880">
    <property type="component" value="Unassembled WGS sequence"/>
</dbReference>
<organism evidence="1 2">
    <name type="scientific">Popillia japonica</name>
    <name type="common">Japanese beetle</name>
    <dbReference type="NCBI Taxonomy" id="7064"/>
    <lineage>
        <taxon>Eukaryota</taxon>
        <taxon>Metazoa</taxon>
        <taxon>Ecdysozoa</taxon>
        <taxon>Arthropoda</taxon>
        <taxon>Hexapoda</taxon>
        <taxon>Insecta</taxon>
        <taxon>Pterygota</taxon>
        <taxon>Neoptera</taxon>
        <taxon>Endopterygota</taxon>
        <taxon>Coleoptera</taxon>
        <taxon>Polyphaga</taxon>
        <taxon>Scarabaeiformia</taxon>
        <taxon>Scarabaeidae</taxon>
        <taxon>Rutelinae</taxon>
        <taxon>Popillia</taxon>
    </lineage>
</organism>